<dbReference type="RefSeq" id="WP_183983671.1">
    <property type="nucleotide sequence ID" value="NZ_JACHHG010000001.1"/>
</dbReference>
<dbReference type="EMBL" id="JACHHG010000001">
    <property type="protein sequence ID" value="MBB6096839.1"/>
    <property type="molecule type" value="Genomic_DNA"/>
</dbReference>
<name>A0A841HX67_9DEIO</name>
<organism evidence="1 2">
    <name type="scientific">Deinobacterium chartae</name>
    <dbReference type="NCBI Taxonomy" id="521158"/>
    <lineage>
        <taxon>Bacteria</taxon>
        <taxon>Thermotogati</taxon>
        <taxon>Deinococcota</taxon>
        <taxon>Deinococci</taxon>
        <taxon>Deinococcales</taxon>
        <taxon>Deinococcaceae</taxon>
        <taxon>Deinobacterium</taxon>
    </lineage>
</organism>
<gene>
    <name evidence="1" type="ORF">HNR42_000251</name>
</gene>
<evidence type="ECO:0008006" key="3">
    <source>
        <dbReference type="Google" id="ProtNLM"/>
    </source>
</evidence>
<evidence type="ECO:0000313" key="1">
    <source>
        <dbReference type="EMBL" id="MBB6096839.1"/>
    </source>
</evidence>
<dbReference type="PROSITE" id="PS51257">
    <property type="entry name" value="PROKAR_LIPOPROTEIN"/>
    <property type="match status" value="1"/>
</dbReference>
<keyword evidence="2" id="KW-1185">Reference proteome</keyword>
<dbReference type="AlphaFoldDB" id="A0A841HX67"/>
<sequence>MKKIALACSLLLAGCGIVPLPQQPLSDFDLSMPFSASAPTPVLYLKGDPQIQQGGPVQGVRVQYNVRYLPALLSSSRHGLAFYVRSALPGPQDTHCTDRGSYYECDPTREERVGSITLEQSQPNALTLAGAALDRAVRAKQGYVGLALEEGQIAPGDRLEFRNGTVNARF</sequence>
<accession>A0A841HX67</accession>
<protein>
    <recommendedName>
        <fullName evidence="3">Lipoprotein</fullName>
    </recommendedName>
</protein>
<comment type="caution">
    <text evidence="1">The sequence shown here is derived from an EMBL/GenBank/DDBJ whole genome shotgun (WGS) entry which is preliminary data.</text>
</comment>
<proteinExistence type="predicted"/>
<reference evidence="1 2" key="1">
    <citation type="submission" date="2020-08" db="EMBL/GenBank/DDBJ databases">
        <title>Genomic Encyclopedia of Type Strains, Phase IV (KMG-IV): sequencing the most valuable type-strain genomes for metagenomic binning, comparative biology and taxonomic classification.</title>
        <authorList>
            <person name="Goeker M."/>
        </authorList>
    </citation>
    <scope>NUCLEOTIDE SEQUENCE [LARGE SCALE GENOMIC DNA]</scope>
    <source>
        <strain evidence="1 2">DSM 21458</strain>
    </source>
</reference>
<evidence type="ECO:0000313" key="2">
    <source>
        <dbReference type="Proteomes" id="UP000569951"/>
    </source>
</evidence>
<dbReference type="Proteomes" id="UP000569951">
    <property type="component" value="Unassembled WGS sequence"/>
</dbReference>